<dbReference type="Gene3D" id="3.30.60.90">
    <property type="match status" value="2"/>
</dbReference>
<dbReference type="InterPro" id="IPR043145">
    <property type="entry name" value="Znf_ZZ_sf"/>
</dbReference>
<comment type="caution">
    <text evidence="5">The sequence shown here is derived from an EMBL/GenBank/DDBJ whole genome shotgun (WGS) entry which is preliminary data.</text>
</comment>
<protein>
    <recommendedName>
        <fullName evidence="4">ZZ-type domain-containing protein</fullName>
    </recommendedName>
</protein>
<feature type="domain" description="ZZ-type" evidence="4">
    <location>
        <begin position="98"/>
        <end position="145"/>
    </location>
</feature>
<accession>S9UZ21</accession>
<evidence type="ECO:0000256" key="1">
    <source>
        <dbReference type="ARBA" id="ARBA00022723"/>
    </source>
</evidence>
<evidence type="ECO:0000259" key="4">
    <source>
        <dbReference type="SMART" id="SM00291"/>
    </source>
</evidence>
<gene>
    <name evidence="5" type="ORF">STCU_11760</name>
</gene>
<dbReference type="SMART" id="SM00291">
    <property type="entry name" value="ZnF_ZZ"/>
    <property type="match status" value="2"/>
</dbReference>
<organism evidence="5 6">
    <name type="scientific">Strigomonas culicis</name>
    <dbReference type="NCBI Taxonomy" id="28005"/>
    <lineage>
        <taxon>Eukaryota</taxon>
        <taxon>Discoba</taxon>
        <taxon>Euglenozoa</taxon>
        <taxon>Kinetoplastea</taxon>
        <taxon>Metakinetoplastina</taxon>
        <taxon>Trypanosomatida</taxon>
        <taxon>Trypanosomatidae</taxon>
        <taxon>Strigomonadinae</taxon>
        <taxon>Strigomonas</taxon>
    </lineage>
</organism>
<sequence>MSVFFRPVLNWPAAYRTLVREGAYNICNGCRKPAYPNSAKWYRCNTCRNYDLCGTCWDKEYADHEGGRHTFTDMSTALRNTCGFPTIDDQKEWYGSAPYETCTCKGCGSTVSNHRFFHCNQCPQPGYDLCVECMVTKDLWHTHSGSSGAAHTFTNALHLHLGGMRDNLGIGRLLSQLLN</sequence>
<dbReference type="InterPro" id="IPR000433">
    <property type="entry name" value="Znf_ZZ"/>
</dbReference>
<dbReference type="EMBL" id="ATMH01011744">
    <property type="protein sequence ID" value="EPY15795.1"/>
    <property type="molecule type" value="Genomic_DNA"/>
</dbReference>
<keyword evidence="3" id="KW-0862">Zinc</keyword>
<dbReference type="Proteomes" id="UP000015354">
    <property type="component" value="Unassembled WGS sequence"/>
</dbReference>
<keyword evidence="2" id="KW-0863">Zinc-finger</keyword>
<dbReference type="SUPFAM" id="SSF57850">
    <property type="entry name" value="RING/U-box"/>
    <property type="match status" value="2"/>
</dbReference>
<reference evidence="5 6" key="1">
    <citation type="journal article" date="2013" name="PLoS ONE">
        <title>Predicting the Proteins of Angomonas deanei, Strigomonas culicis and Their Respective Endosymbionts Reveals New Aspects of the Trypanosomatidae Family.</title>
        <authorList>
            <person name="Motta M.C."/>
            <person name="Martins A.C."/>
            <person name="de Souza S.S."/>
            <person name="Catta-Preta C.M."/>
            <person name="Silva R."/>
            <person name="Klein C.C."/>
            <person name="de Almeida L.G."/>
            <person name="de Lima Cunha O."/>
            <person name="Ciapina L.P."/>
            <person name="Brocchi M."/>
            <person name="Colabardini A.C."/>
            <person name="de Araujo Lima B."/>
            <person name="Machado C.R."/>
            <person name="de Almeida Soares C.M."/>
            <person name="Probst C.M."/>
            <person name="de Menezes C.B."/>
            <person name="Thompson C.E."/>
            <person name="Bartholomeu D.C."/>
            <person name="Gradia D.F."/>
            <person name="Pavoni D.P."/>
            <person name="Grisard E.C."/>
            <person name="Fantinatti-Garboggini F."/>
            <person name="Marchini F.K."/>
            <person name="Rodrigues-Luiz G.F."/>
            <person name="Wagner G."/>
            <person name="Goldman G.H."/>
            <person name="Fietto J.L."/>
            <person name="Elias M.C."/>
            <person name="Goldman M.H."/>
            <person name="Sagot M.F."/>
            <person name="Pereira M."/>
            <person name="Stoco P.H."/>
            <person name="de Mendonca-Neto R.P."/>
            <person name="Teixeira S.M."/>
            <person name="Maciel T.E."/>
            <person name="de Oliveira Mendes T.A."/>
            <person name="Urmenyi T.P."/>
            <person name="de Souza W."/>
            <person name="Schenkman S."/>
            <person name="de Vasconcelos A.T."/>
        </authorList>
    </citation>
    <scope>NUCLEOTIDE SEQUENCE [LARGE SCALE GENOMIC DNA]</scope>
</reference>
<evidence type="ECO:0000256" key="2">
    <source>
        <dbReference type="ARBA" id="ARBA00022771"/>
    </source>
</evidence>
<feature type="domain" description="ZZ-type" evidence="4">
    <location>
        <begin position="21"/>
        <end position="66"/>
    </location>
</feature>
<dbReference type="GO" id="GO:0008270">
    <property type="term" value="F:zinc ion binding"/>
    <property type="evidence" value="ECO:0007669"/>
    <property type="project" value="UniProtKB-KW"/>
</dbReference>
<dbReference type="OrthoDB" id="7873042at2759"/>
<dbReference type="AlphaFoldDB" id="S9UZ21"/>
<proteinExistence type="predicted"/>
<evidence type="ECO:0000313" key="5">
    <source>
        <dbReference type="EMBL" id="EPY15795.1"/>
    </source>
</evidence>
<name>S9UZ21_9TRYP</name>
<keyword evidence="6" id="KW-1185">Reference proteome</keyword>
<evidence type="ECO:0000256" key="3">
    <source>
        <dbReference type="ARBA" id="ARBA00022833"/>
    </source>
</evidence>
<keyword evidence="1" id="KW-0479">Metal-binding</keyword>
<evidence type="ECO:0000313" key="6">
    <source>
        <dbReference type="Proteomes" id="UP000015354"/>
    </source>
</evidence>